<proteinExistence type="predicted"/>
<keyword evidence="2" id="KW-0547">Nucleotide-binding</keyword>
<dbReference type="GO" id="GO:0005886">
    <property type="term" value="C:plasma membrane"/>
    <property type="evidence" value="ECO:0007669"/>
    <property type="project" value="TreeGrafter"/>
</dbReference>
<dbReference type="GO" id="GO:0042941">
    <property type="term" value="P:D-alanine transmembrane transport"/>
    <property type="evidence" value="ECO:0007669"/>
    <property type="project" value="TreeGrafter"/>
</dbReference>
<dbReference type="GO" id="GO:0005524">
    <property type="term" value="F:ATP binding"/>
    <property type="evidence" value="ECO:0007669"/>
    <property type="project" value="UniProtKB-KW"/>
</dbReference>
<keyword evidence="3" id="KW-0067">ATP-binding</keyword>
<dbReference type="PANTHER" id="PTHR45772">
    <property type="entry name" value="CONSERVED COMPONENT OF ABC TRANSPORTER FOR NATURAL AMINO ACIDS-RELATED"/>
    <property type="match status" value="1"/>
</dbReference>
<protein>
    <recommendedName>
        <fullName evidence="4">ABC transporter domain-containing protein</fullName>
    </recommendedName>
</protein>
<keyword evidence="1" id="KW-0813">Transport</keyword>
<reference evidence="5" key="1">
    <citation type="submission" date="2019-08" db="EMBL/GenBank/DDBJ databases">
        <authorList>
            <person name="Kucharzyk K."/>
            <person name="Murdoch R.W."/>
            <person name="Higgins S."/>
            <person name="Loffler F."/>
        </authorList>
    </citation>
    <scope>NUCLEOTIDE SEQUENCE</scope>
</reference>
<accession>A0A645FT58</accession>
<dbReference type="GO" id="GO:0005304">
    <property type="term" value="F:L-valine transmembrane transporter activity"/>
    <property type="evidence" value="ECO:0007669"/>
    <property type="project" value="TreeGrafter"/>
</dbReference>
<evidence type="ECO:0000256" key="2">
    <source>
        <dbReference type="ARBA" id="ARBA00022741"/>
    </source>
</evidence>
<gene>
    <name evidence="5" type="ORF">SDC9_164993</name>
</gene>
<organism evidence="5">
    <name type="scientific">bioreactor metagenome</name>
    <dbReference type="NCBI Taxonomy" id="1076179"/>
    <lineage>
        <taxon>unclassified sequences</taxon>
        <taxon>metagenomes</taxon>
        <taxon>ecological metagenomes</taxon>
    </lineage>
</organism>
<name>A0A645FT58_9ZZZZ</name>
<dbReference type="GO" id="GO:0015188">
    <property type="term" value="F:L-isoleucine transmembrane transporter activity"/>
    <property type="evidence" value="ECO:0007669"/>
    <property type="project" value="TreeGrafter"/>
</dbReference>
<dbReference type="InterPro" id="IPR051120">
    <property type="entry name" value="ABC_AA/LPS_Transport"/>
</dbReference>
<dbReference type="Gene3D" id="3.40.50.300">
    <property type="entry name" value="P-loop containing nucleotide triphosphate hydrolases"/>
    <property type="match status" value="1"/>
</dbReference>
<evidence type="ECO:0000259" key="4">
    <source>
        <dbReference type="Pfam" id="PF00005"/>
    </source>
</evidence>
<dbReference type="InterPro" id="IPR027417">
    <property type="entry name" value="P-loop_NTPase"/>
</dbReference>
<dbReference type="SUPFAM" id="SSF52540">
    <property type="entry name" value="P-loop containing nucleoside triphosphate hydrolases"/>
    <property type="match status" value="1"/>
</dbReference>
<evidence type="ECO:0000256" key="3">
    <source>
        <dbReference type="ARBA" id="ARBA00022840"/>
    </source>
</evidence>
<dbReference type="PANTHER" id="PTHR45772:SF7">
    <property type="entry name" value="AMINO ACID ABC TRANSPORTER ATP-BINDING PROTEIN"/>
    <property type="match status" value="1"/>
</dbReference>
<dbReference type="GO" id="GO:0016887">
    <property type="term" value="F:ATP hydrolysis activity"/>
    <property type="evidence" value="ECO:0007669"/>
    <property type="project" value="InterPro"/>
</dbReference>
<comment type="caution">
    <text evidence="5">The sequence shown here is derived from an EMBL/GenBank/DDBJ whole genome shotgun (WGS) entry which is preliminary data.</text>
</comment>
<dbReference type="Pfam" id="PF00005">
    <property type="entry name" value="ABC_tran"/>
    <property type="match status" value="1"/>
</dbReference>
<evidence type="ECO:0000313" key="5">
    <source>
        <dbReference type="EMBL" id="MPN17638.1"/>
    </source>
</evidence>
<sequence>MTNKAPHVITSHGIVRTFQNLRLMKGLSLLENMKIAFHVSLDYGYKDAFFFSSRYKKEEKEIEESIFQTLAMLHMEDHASISVDDLPYGVQKKAELARALLFKPQVLLLDEPAAGLNPRKQTRL</sequence>
<dbReference type="GO" id="GO:0015808">
    <property type="term" value="P:L-alanine transport"/>
    <property type="evidence" value="ECO:0007669"/>
    <property type="project" value="TreeGrafter"/>
</dbReference>
<dbReference type="EMBL" id="VSSQ01064816">
    <property type="protein sequence ID" value="MPN17638.1"/>
    <property type="molecule type" value="Genomic_DNA"/>
</dbReference>
<dbReference type="GO" id="GO:0015192">
    <property type="term" value="F:L-phenylalanine transmembrane transporter activity"/>
    <property type="evidence" value="ECO:0007669"/>
    <property type="project" value="TreeGrafter"/>
</dbReference>
<feature type="domain" description="ABC transporter" evidence="4">
    <location>
        <begin position="10"/>
        <end position="113"/>
    </location>
</feature>
<evidence type="ECO:0000256" key="1">
    <source>
        <dbReference type="ARBA" id="ARBA00022448"/>
    </source>
</evidence>
<dbReference type="InterPro" id="IPR003439">
    <property type="entry name" value="ABC_transporter-like_ATP-bd"/>
</dbReference>
<dbReference type="GO" id="GO:1903805">
    <property type="term" value="P:L-valine import across plasma membrane"/>
    <property type="evidence" value="ECO:0007669"/>
    <property type="project" value="TreeGrafter"/>
</dbReference>
<dbReference type="GO" id="GO:1903806">
    <property type="term" value="P:L-isoleucine import across plasma membrane"/>
    <property type="evidence" value="ECO:0007669"/>
    <property type="project" value="TreeGrafter"/>
</dbReference>
<dbReference type="AlphaFoldDB" id="A0A645FT58"/>